<dbReference type="EMBL" id="PNBA02000007">
    <property type="protein sequence ID" value="KAG6419302.1"/>
    <property type="molecule type" value="Genomic_DNA"/>
</dbReference>
<reference evidence="3" key="1">
    <citation type="submission" date="2018-01" db="EMBL/GenBank/DDBJ databases">
        <authorList>
            <person name="Mao J.F."/>
        </authorList>
    </citation>
    <scope>NUCLEOTIDE SEQUENCE</scope>
    <source>
        <strain evidence="3">Huo1</strain>
        <tissue evidence="3">Leaf</tissue>
    </source>
</reference>
<feature type="region of interest" description="Disordered" evidence="1">
    <location>
        <begin position="527"/>
        <end position="578"/>
    </location>
</feature>
<sequence length="1728" mass="194343">MPQDVVVQEDKPSGACCATLQKKYSKLSERFAKIDLLKNQFRDCAKGLQKEYDEVEKANKSLRKELEELKLQVDFWKDEKDKVDGRCTDLEDEVSALQDEIQLLKQSSGSASHQEDEQLQERIAQSEAEIKQLNKLLDQERGKAASEKKSAELEKKKADEALKKLEKGRNQICELQKAAIVYRKNAEEYKLMWEKLQKETDDMKSMLALEKSRSEDVEKKLEAEKQKSISERKKADLAVAKSEELQKLTETSLEKDRADELNQKLEQAKNRVEQLEGEWLKHKCSEKSEDKLLLEKFKKETDDLNSMLALEKSKSEAAQKKVEVEKQKATEERKRAKLAVDKSKEQNKLAEMNLKKATSEKTRADDLNQKLEQARNRVEQLEVELLKHKCSEKSEDKLLLEKFKKETDDLKSMLALEKSKSEAAQKKVEEEKQKATEERKRAKLAVDKSKELNKLAETKLKRAMSEKTRAGDLNQKLEQARNRVEQLEGELLKHKCSEKSEDRLLLEKFKKETDDLKLMLALEKSKSEAAQKKVEVEKQKATEERKRAKLVADKSKEQQKLSEMNMKRAMSEKTRADDLNQKLEEAKNRVDKSSPSRNAVLATDARTEMLKHDTQFSKWVEKMLLEKDHTIIREKRRADSAKKKAKKQTKVAEEHKKMSMEQKHRADQLSEQLENYKLRLEGLQKEMQEFISRRNYTGISPITNNDINFETDSVEFLKKQLELEKLLAKHAKQATKIEAFRNKVLEQELCRLKQESHQFQQHLNKLDKSLSHGSGGIDQLKRISGQTTEMEILGIDGDHRLLMSGIDSRMDPPYRGSNRKILQGSALYSSSASFSDRPLVGSQERDTLSFMTSANLGEDVSNFTPKISGKMQNKLNVSKADNRSRTPLKDSPSKRRVVLREKKRILGAAKPVENLYVTGEKLQQQVSEKLPLLHDILNGQMDEPREESLKGTSTELFRPLKKRKTSSEGMVIIHHPQDSGQSKGIPDSDINNSDACIPASSPGSDAVRSDLVLRDGTNNISGHNLSTPDFDQMVTGDYMKLLEMDNTADEESYCRAIARPLSPTLPGVEVVSSEMLVRESSQEGLPNVSSYTVIETEKNLTSFVSNGGSVPSLLQMEHNSDHFPKDTTPLAASDTHCQEIHVSSWKLGMPYLTGSGNKTIESCENGSASSCGETPKFLIVSSDNKDISSIFRILQTTCSCMPQCSFDHSMEMFIQNVIHILSKAKDLSTREKACVFLSLILPEISELGLKNLTNGLGGNFVQALGSVSILFNSALSDPSLRRMAMESCGFIEMLAIIEDFLLQSKVFVYCGASAESESHVSSKLNLILNDNHIMLLEVAASAHLLVAGGSLLASLCSAVDYIGYICETSCSIIRMQKLDRPVMLAILHVFALICGSKYFTLQQYSVVMSIVKSVVTFLEEQTESANSISFSQSDVRNLPSMLVCTHCPFSAGAVSVKDAAVMLLENLQKQCHCGLLPQDSLSLVSLLFPTLPLHEEGGKEVSGSGEAALSSLACDENSYNFLDIISLVELLASVMLFIMHWLCLVPLPFLILSDSAFFVLFLYASLPSISLDMQNWDWTSDHLVGQICEYLELHITEGFSAAIIMLLGQLGRIGAGAAGYEDPGVKKLRDWFSKYAQEITFKRLSIFVQAAFITSLLGVTPIKFEEIAEGKTETLAAVSSQSIPYRFIREWFSSLSHEQQSLVRIHLSASEGNQQLGFNPCDGVLVQT</sequence>
<dbReference type="PANTHER" id="PTHR35480">
    <property type="entry name" value="MATERNAL EFFECT EMBRYO ARREST 22"/>
    <property type="match status" value="1"/>
</dbReference>
<feature type="compositionally biased region" description="Basic and acidic residues" evidence="1">
    <location>
        <begin position="880"/>
        <end position="893"/>
    </location>
</feature>
<dbReference type="Proteomes" id="UP000298416">
    <property type="component" value="Unassembled WGS sequence"/>
</dbReference>
<keyword evidence="2" id="KW-0472">Membrane</keyword>
<evidence type="ECO:0000256" key="1">
    <source>
        <dbReference type="SAM" id="MobiDB-lite"/>
    </source>
</evidence>
<feature type="region of interest" description="Disordered" evidence="1">
    <location>
        <begin position="457"/>
        <end position="477"/>
    </location>
</feature>
<dbReference type="PANTHER" id="PTHR35480:SF1">
    <property type="entry name" value="MATERNAL EFFECT EMBRYO ARREST 22"/>
    <property type="match status" value="1"/>
</dbReference>
<evidence type="ECO:0000256" key="2">
    <source>
        <dbReference type="SAM" id="Phobius"/>
    </source>
</evidence>
<proteinExistence type="predicted"/>
<feature type="compositionally biased region" description="Basic and acidic residues" evidence="1">
    <location>
        <begin position="650"/>
        <end position="668"/>
    </location>
</feature>
<feature type="region of interest" description="Disordered" evidence="1">
    <location>
        <begin position="134"/>
        <end position="155"/>
    </location>
</feature>
<feature type="region of interest" description="Disordered" evidence="1">
    <location>
        <begin position="211"/>
        <end position="237"/>
    </location>
</feature>
<feature type="region of interest" description="Disordered" evidence="1">
    <location>
        <begin position="310"/>
        <end position="367"/>
    </location>
</feature>
<feature type="transmembrane region" description="Helical" evidence="2">
    <location>
        <begin position="1521"/>
        <end position="1541"/>
    </location>
</feature>
<gene>
    <name evidence="3" type="ORF">SASPL_121518</name>
</gene>
<feature type="region of interest" description="Disordered" evidence="1">
    <location>
        <begin position="105"/>
        <end position="124"/>
    </location>
</feature>
<organism evidence="3">
    <name type="scientific">Salvia splendens</name>
    <name type="common">Scarlet sage</name>
    <dbReference type="NCBI Taxonomy" id="180675"/>
    <lineage>
        <taxon>Eukaryota</taxon>
        <taxon>Viridiplantae</taxon>
        <taxon>Streptophyta</taxon>
        <taxon>Embryophyta</taxon>
        <taxon>Tracheophyta</taxon>
        <taxon>Spermatophyta</taxon>
        <taxon>Magnoliopsida</taxon>
        <taxon>eudicotyledons</taxon>
        <taxon>Gunneridae</taxon>
        <taxon>Pentapetalae</taxon>
        <taxon>asterids</taxon>
        <taxon>lamiids</taxon>
        <taxon>Lamiales</taxon>
        <taxon>Lamiaceae</taxon>
        <taxon>Nepetoideae</taxon>
        <taxon>Mentheae</taxon>
        <taxon>Salviinae</taxon>
        <taxon>Salvia</taxon>
        <taxon>Salvia subgen. Calosphace</taxon>
        <taxon>core Calosphace</taxon>
    </lineage>
</organism>
<accession>A0A8X8XV42</accession>
<feature type="compositionally biased region" description="Basic and acidic residues" evidence="1">
    <location>
        <begin position="311"/>
        <end position="367"/>
    </location>
</feature>
<name>A0A8X8XV42_SALSN</name>
<comment type="caution">
    <text evidence="3">The sequence shown here is derived from an EMBL/GenBank/DDBJ whole genome shotgun (WGS) entry which is preliminary data.</text>
</comment>
<feature type="region of interest" description="Disordered" evidence="1">
    <location>
        <begin position="416"/>
        <end position="445"/>
    </location>
</feature>
<dbReference type="Gene3D" id="1.10.287.1490">
    <property type="match status" value="1"/>
</dbReference>
<feature type="region of interest" description="Disordered" evidence="1">
    <location>
        <begin position="636"/>
        <end position="668"/>
    </location>
</feature>
<evidence type="ECO:0000313" key="3">
    <source>
        <dbReference type="EMBL" id="KAG6419302.1"/>
    </source>
</evidence>
<keyword evidence="2" id="KW-1133">Transmembrane helix</keyword>
<feature type="compositionally biased region" description="Basic and acidic residues" evidence="1">
    <location>
        <begin position="457"/>
        <end position="470"/>
    </location>
</feature>
<feature type="transmembrane region" description="Helical" evidence="2">
    <location>
        <begin position="1382"/>
        <end position="1400"/>
    </location>
</feature>
<keyword evidence="4" id="KW-1185">Reference proteome</keyword>
<feature type="region of interest" description="Disordered" evidence="1">
    <location>
        <begin position="875"/>
        <end position="895"/>
    </location>
</feature>
<keyword evidence="2" id="KW-0812">Transmembrane</keyword>
<reference evidence="3" key="2">
    <citation type="submission" date="2020-08" db="EMBL/GenBank/DDBJ databases">
        <title>Plant Genome Project.</title>
        <authorList>
            <person name="Zhang R.-G."/>
        </authorList>
    </citation>
    <scope>NUCLEOTIDE SEQUENCE</scope>
    <source>
        <strain evidence="3">Huo1</strain>
        <tissue evidence="3">Leaf</tissue>
    </source>
</reference>
<protein>
    <submittedName>
        <fullName evidence="3">Uncharacterized protein</fullName>
    </submittedName>
</protein>
<evidence type="ECO:0000313" key="4">
    <source>
        <dbReference type="Proteomes" id="UP000298416"/>
    </source>
</evidence>